<feature type="region of interest" description="Disordered" evidence="1">
    <location>
        <begin position="29"/>
        <end position="69"/>
    </location>
</feature>
<sequence length="69" mass="7824">MERVAPMWTAEVAETENCYFLHGSEKDMRSSRYSQEQITDEKNGGVDSKMQASSRKATQTMGGCVYDQH</sequence>
<evidence type="ECO:0000313" key="3">
    <source>
        <dbReference type="Proteomes" id="UP001196413"/>
    </source>
</evidence>
<keyword evidence="3" id="KW-1185">Reference proteome</keyword>
<proteinExistence type="predicted"/>
<dbReference type="AlphaFoldDB" id="A0AAD5R1E3"/>
<evidence type="ECO:0000256" key="1">
    <source>
        <dbReference type="SAM" id="MobiDB-lite"/>
    </source>
</evidence>
<protein>
    <submittedName>
        <fullName evidence="2">Uncharacterized protein</fullName>
    </submittedName>
</protein>
<dbReference type="Proteomes" id="UP001196413">
    <property type="component" value="Unassembled WGS sequence"/>
</dbReference>
<reference evidence="2" key="1">
    <citation type="submission" date="2021-06" db="EMBL/GenBank/DDBJ databases">
        <title>Parelaphostrongylus tenuis whole genome reference sequence.</title>
        <authorList>
            <person name="Garwood T.J."/>
            <person name="Larsen P.A."/>
            <person name="Fountain-Jones N.M."/>
            <person name="Garbe J.R."/>
            <person name="Macchietto M.G."/>
            <person name="Kania S.A."/>
            <person name="Gerhold R.W."/>
            <person name="Richards J.E."/>
            <person name="Wolf T.M."/>
        </authorList>
    </citation>
    <scope>NUCLEOTIDE SEQUENCE</scope>
    <source>
        <strain evidence="2">MNPRO001-30</strain>
        <tissue evidence="2">Meninges</tissue>
    </source>
</reference>
<name>A0AAD5R1E3_PARTN</name>
<evidence type="ECO:0000313" key="2">
    <source>
        <dbReference type="EMBL" id="KAJ1367593.1"/>
    </source>
</evidence>
<accession>A0AAD5R1E3</accession>
<comment type="caution">
    <text evidence="2">The sequence shown here is derived from an EMBL/GenBank/DDBJ whole genome shotgun (WGS) entry which is preliminary data.</text>
</comment>
<organism evidence="2 3">
    <name type="scientific">Parelaphostrongylus tenuis</name>
    <name type="common">Meningeal worm</name>
    <dbReference type="NCBI Taxonomy" id="148309"/>
    <lineage>
        <taxon>Eukaryota</taxon>
        <taxon>Metazoa</taxon>
        <taxon>Ecdysozoa</taxon>
        <taxon>Nematoda</taxon>
        <taxon>Chromadorea</taxon>
        <taxon>Rhabditida</taxon>
        <taxon>Rhabditina</taxon>
        <taxon>Rhabditomorpha</taxon>
        <taxon>Strongyloidea</taxon>
        <taxon>Metastrongylidae</taxon>
        <taxon>Parelaphostrongylus</taxon>
    </lineage>
</organism>
<dbReference type="EMBL" id="JAHQIW010005955">
    <property type="protein sequence ID" value="KAJ1367593.1"/>
    <property type="molecule type" value="Genomic_DNA"/>
</dbReference>
<feature type="compositionally biased region" description="Polar residues" evidence="1">
    <location>
        <begin position="50"/>
        <end position="61"/>
    </location>
</feature>
<gene>
    <name evidence="2" type="ORF">KIN20_028534</name>
</gene>